<comment type="caution">
    <text evidence="1">The sequence shown here is derived from an EMBL/GenBank/DDBJ whole genome shotgun (WGS) entry which is preliminary data.</text>
</comment>
<organism evidence="1 2">
    <name type="scientific">Alkalihalophilus marmarensis DSM 21297</name>
    <dbReference type="NCBI Taxonomy" id="1188261"/>
    <lineage>
        <taxon>Bacteria</taxon>
        <taxon>Bacillati</taxon>
        <taxon>Bacillota</taxon>
        <taxon>Bacilli</taxon>
        <taxon>Bacillales</taxon>
        <taxon>Bacillaceae</taxon>
        <taxon>Alkalihalophilus</taxon>
    </lineage>
</organism>
<accession>U6SST5</accession>
<gene>
    <name evidence="1" type="ORF">A33I_09150</name>
</gene>
<dbReference type="Proteomes" id="UP000017170">
    <property type="component" value="Unassembled WGS sequence"/>
</dbReference>
<name>U6SST5_9BACI</name>
<dbReference type="AlphaFoldDB" id="U6SST5"/>
<dbReference type="Gene3D" id="3.40.50.300">
    <property type="entry name" value="P-loop containing nucleotide triphosphate hydrolases"/>
    <property type="match status" value="1"/>
</dbReference>
<evidence type="ECO:0000313" key="2">
    <source>
        <dbReference type="Proteomes" id="UP000017170"/>
    </source>
</evidence>
<dbReference type="InterPro" id="IPR027417">
    <property type="entry name" value="P-loop_NTPase"/>
</dbReference>
<dbReference type="Pfam" id="PF13238">
    <property type="entry name" value="AAA_18"/>
    <property type="match status" value="1"/>
</dbReference>
<sequence>MAIIFITGLSGVGKSSALIQLEKEGYNVVDTDNGYVKSIGNEGVEERIWDVEKITRLLEQYKHSHLFISGCYSNQGKFYHYFDYVVLLKTDLNVMIDRINKRTPHDYGKSPEERAEVLDSYENVLPLLEKRSDIIIDTTNNGINEVCRRLKELV</sequence>
<reference evidence="1 2" key="1">
    <citation type="journal article" date="2013" name="Genome Announc.">
        <title>Genome Sequence of the Extreme Obligate Alkaliphile Bacillus marmarensis Strain DSM 21297.</title>
        <authorList>
            <person name="Wernick D.G."/>
            <person name="Choi K.Y."/>
            <person name="Tat C.A."/>
            <person name="Lafontaine Rivera J.G."/>
            <person name="Liao J.C."/>
        </authorList>
    </citation>
    <scope>NUCLEOTIDE SEQUENCE [LARGE SCALE GENOMIC DNA]</scope>
    <source>
        <strain evidence="1 2">DSM 21297</strain>
    </source>
</reference>
<proteinExistence type="predicted"/>
<dbReference type="PATRIC" id="fig|1188261.3.peg.1216"/>
<keyword evidence="2" id="KW-1185">Reference proteome</keyword>
<dbReference type="RefSeq" id="WP_022627543.1">
    <property type="nucleotide sequence ID" value="NZ_ATAE01000011.1"/>
</dbReference>
<protein>
    <recommendedName>
        <fullName evidence="3">Shikimate kinase</fullName>
    </recommendedName>
</protein>
<evidence type="ECO:0000313" key="1">
    <source>
        <dbReference type="EMBL" id="ERN53960.1"/>
    </source>
</evidence>
<evidence type="ECO:0008006" key="3">
    <source>
        <dbReference type="Google" id="ProtNLM"/>
    </source>
</evidence>
<dbReference type="SUPFAM" id="SSF52540">
    <property type="entry name" value="P-loop containing nucleoside triphosphate hydrolases"/>
    <property type="match status" value="1"/>
</dbReference>
<dbReference type="EMBL" id="ATAE01000011">
    <property type="protein sequence ID" value="ERN53960.1"/>
    <property type="molecule type" value="Genomic_DNA"/>
</dbReference>